<comment type="caution">
    <text evidence="4">The sequence shown here is derived from an EMBL/GenBank/DDBJ whole genome shotgun (WGS) entry which is preliminary data.</text>
</comment>
<evidence type="ECO:0000256" key="3">
    <source>
        <dbReference type="SAM" id="SignalP"/>
    </source>
</evidence>
<dbReference type="Proteomes" id="UP000730482">
    <property type="component" value="Unassembled WGS sequence"/>
</dbReference>
<feature type="transmembrane region" description="Helical" evidence="2">
    <location>
        <begin position="361"/>
        <end position="382"/>
    </location>
</feature>
<keyword evidence="3" id="KW-0732">Signal</keyword>
<protein>
    <submittedName>
        <fullName evidence="4">Uncharacterized protein</fullName>
    </submittedName>
</protein>
<accession>A0ABS5KZA4</accession>
<feature type="chain" id="PRO_5047290950" evidence="3">
    <location>
        <begin position="27"/>
        <end position="390"/>
    </location>
</feature>
<keyword evidence="5" id="KW-1185">Reference proteome</keyword>
<dbReference type="RefSeq" id="WP_212015846.1">
    <property type="nucleotide sequence ID" value="NZ_JAAFYZ010000137.1"/>
</dbReference>
<keyword evidence="2" id="KW-0812">Transmembrane</keyword>
<reference evidence="4 5" key="1">
    <citation type="submission" date="2020-02" db="EMBL/GenBank/DDBJ databases">
        <title>Acidophilic actinobacteria isolated from forest soil.</title>
        <authorList>
            <person name="Golinska P."/>
        </authorList>
    </citation>
    <scope>NUCLEOTIDE SEQUENCE [LARGE SCALE GENOMIC DNA]</scope>
    <source>
        <strain evidence="4 5">NL8</strain>
    </source>
</reference>
<evidence type="ECO:0000256" key="2">
    <source>
        <dbReference type="SAM" id="Phobius"/>
    </source>
</evidence>
<feature type="region of interest" description="Disordered" evidence="1">
    <location>
        <begin position="287"/>
        <end position="342"/>
    </location>
</feature>
<gene>
    <name evidence="4" type="ORF">KGQ19_31365</name>
</gene>
<keyword evidence="2" id="KW-0472">Membrane</keyword>
<evidence type="ECO:0000256" key="1">
    <source>
        <dbReference type="SAM" id="MobiDB-lite"/>
    </source>
</evidence>
<name>A0ABS5KZA4_9ACTN</name>
<feature type="signal peptide" evidence="3">
    <location>
        <begin position="1"/>
        <end position="26"/>
    </location>
</feature>
<evidence type="ECO:0000313" key="4">
    <source>
        <dbReference type="EMBL" id="MBS2551378.1"/>
    </source>
</evidence>
<keyword evidence="2" id="KW-1133">Transmembrane helix</keyword>
<evidence type="ECO:0000313" key="5">
    <source>
        <dbReference type="Proteomes" id="UP000730482"/>
    </source>
</evidence>
<dbReference type="EMBL" id="JAAFYZ010000137">
    <property type="protein sequence ID" value="MBS2551378.1"/>
    <property type="molecule type" value="Genomic_DNA"/>
</dbReference>
<proteinExistence type="predicted"/>
<sequence length="390" mass="39206">MKHRLLTGLAVAPLTLAVLTAGPAGAVAGVRVTTLSGAQGWRVSPSNTGEVAISGAVDDPVRKDGSLRLDNLAGGARAQAQLPLVAPLGKVAGSRIAYSAYVASGADPQYGVNLQLEIAGGNFYTTLSYQPHLDGGLGTGTWRTFANRRGAAVWWSSRAFGAIPANKPVTLADVVAAEGPNAHVINVYLNVSAALDAYADNVAVDGVRYNFAATPKPLTVTYDMRCEEGGGGTVAISAANNTASTQRLDVQGAGLTPHTLRISVPPNGKATKSARIGTAPTVVTARRVGGGSKSATLRGCPEAGKGTAPEQSGDLTPGVPGKAGGGFAAESGRAESGRAQSGRPVLAAAVTEPAKQAAHSVGTLAGSMVAGAGVAFAGTAMVRRRKGARR</sequence>
<organism evidence="4 5">
    <name type="scientific">Catenulispora pinistramenti</name>
    <dbReference type="NCBI Taxonomy" id="2705254"/>
    <lineage>
        <taxon>Bacteria</taxon>
        <taxon>Bacillati</taxon>
        <taxon>Actinomycetota</taxon>
        <taxon>Actinomycetes</taxon>
        <taxon>Catenulisporales</taxon>
        <taxon>Catenulisporaceae</taxon>
        <taxon>Catenulispora</taxon>
    </lineage>
</organism>